<accession>A0ABQ9J6Y6</accession>
<gene>
    <name evidence="1" type="ORF">NQ317_006915</name>
</gene>
<dbReference type="Proteomes" id="UP001162164">
    <property type="component" value="Unassembled WGS sequence"/>
</dbReference>
<dbReference type="EMBL" id="JAPWTJ010001164">
    <property type="protein sequence ID" value="KAJ8973487.1"/>
    <property type="molecule type" value="Genomic_DNA"/>
</dbReference>
<name>A0ABQ9J6Y6_9CUCU</name>
<reference evidence="1" key="1">
    <citation type="journal article" date="2023" name="Insect Mol. Biol.">
        <title>Genome sequencing provides insights into the evolution of gene families encoding plant cell wall-degrading enzymes in longhorned beetles.</title>
        <authorList>
            <person name="Shin N.R."/>
            <person name="Okamura Y."/>
            <person name="Kirsch R."/>
            <person name="Pauchet Y."/>
        </authorList>
    </citation>
    <scope>NUCLEOTIDE SEQUENCE</scope>
    <source>
        <strain evidence="1">MMC_N1</strain>
    </source>
</reference>
<feature type="non-terminal residue" evidence="1">
    <location>
        <position position="1"/>
    </location>
</feature>
<organism evidence="1 2">
    <name type="scientific">Molorchus minor</name>
    <dbReference type="NCBI Taxonomy" id="1323400"/>
    <lineage>
        <taxon>Eukaryota</taxon>
        <taxon>Metazoa</taxon>
        <taxon>Ecdysozoa</taxon>
        <taxon>Arthropoda</taxon>
        <taxon>Hexapoda</taxon>
        <taxon>Insecta</taxon>
        <taxon>Pterygota</taxon>
        <taxon>Neoptera</taxon>
        <taxon>Endopterygota</taxon>
        <taxon>Coleoptera</taxon>
        <taxon>Polyphaga</taxon>
        <taxon>Cucujiformia</taxon>
        <taxon>Chrysomeloidea</taxon>
        <taxon>Cerambycidae</taxon>
        <taxon>Lamiinae</taxon>
        <taxon>Monochamini</taxon>
        <taxon>Molorchus</taxon>
    </lineage>
</organism>
<proteinExistence type="predicted"/>
<keyword evidence="2" id="KW-1185">Reference proteome</keyword>
<sequence>TAYEYGFVSAINTPTRVTKNSSTCLDHIFIKSKHHKYDTIIPITISTSITDHFTTLVQIVLNSKFYRQINDKKLLHLMQNMNWEDVYQDEDLDSATNKFLKTTQTTEY</sequence>
<evidence type="ECO:0000313" key="2">
    <source>
        <dbReference type="Proteomes" id="UP001162164"/>
    </source>
</evidence>
<evidence type="ECO:0000313" key="1">
    <source>
        <dbReference type="EMBL" id="KAJ8973487.1"/>
    </source>
</evidence>
<protein>
    <submittedName>
        <fullName evidence="1">Uncharacterized protein</fullName>
    </submittedName>
</protein>
<comment type="caution">
    <text evidence="1">The sequence shown here is derived from an EMBL/GenBank/DDBJ whole genome shotgun (WGS) entry which is preliminary data.</text>
</comment>